<dbReference type="PANTHER" id="PTHR31321">
    <property type="entry name" value="ACYL-COA THIOESTER HYDROLASE YBHC-RELATED"/>
    <property type="match status" value="1"/>
</dbReference>
<evidence type="ECO:0000256" key="5">
    <source>
        <dbReference type="ARBA" id="ARBA00022512"/>
    </source>
</evidence>
<comment type="pathway">
    <text evidence="2 12">Glycan metabolism; pectin degradation; 2-dehydro-3-deoxy-D-gluconate from pectin: step 1/5.</text>
</comment>
<evidence type="ECO:0000256" key="7">
    <source>
        <dbReference type="ARBA" id="ARBA00022729"/>
    </source>
</evidence>
<evidence type="ECO:0000313" key="14">
    <source>
        <dbReference type="EMBL" id="GMH21697.1"/>
    </source>
</evidence>
<evidence type="ECO:0000256" key="8">
    <source>
        <dbReference type="ARBA" id="ARBA00022801"/>
    </source>
</evidence>
<evidence type="ECO:0000313" key="15">
    <source>
        <dbReference type="Proteomes" id="UP001279734"/>
    </source>
</evidence>
<comment type="catalytic activity">
    <reaction evidence="10 12">
        <text>[(1-&gt;4)-alpha-D-galacturonosyl methyl ester](n) + n H2O = [(1-&gt;4)-alpha-D-galacturonosyl](n) + n methanol + n H(+)</text>
        <dbReference type="Rhea" id="RHEA:22380"/>
        <dbReference type="Rhea" id="RHEA-COMP:14570"/>
        <dbReference type="Rhea" id="RHEA-COMP:14573"/>
        <dbReference type="ChEBI" id="CHEBI:15377"/>
        <dbReference type="ChEBI" id="CHEBI:15378"/>
        <dbReference type="ChEBI" id="CHEBI:17790"/>
        <dbReference type="ChEBI" id="CHEBI:140522"/>
        <dbReference type="ChEBI" id="CHEBI:140523"/>
        <dbReference type="EC" id="3.1.1.11"/>
    </reaction>
</comment>
<dbReference type="Proteomes" id="UP001279734">
    <property type="component" value="Unassembled WGS sequence"/>
</dbReference>
<dbReference type="InterPro" id="IPR012334">
    <property type="entry name" value="Pectin_lyas_fold"/>
</dbReference>
<gene>
    <name evidence="14" type="ORF">Nepgr_023539</name>
</gene>
<keyword evidence="8 12" id="KW-0378">Hydrolase</keyword>
<keyword evidence="6" id="KW-0964">Secreted</keyword>
<feature type="active site" evidence="11">
    <location>
        <position position="215"/>
    </location>
</feature>
<evidence type="ECO:0000256" key="11">
    <source>
        <dbReference type="PROSITE-ProRule" id="PRU10040"/>
    </source>
</evidence>
<comment type="similarity">
    <text evidence="3">Belongs to the pectinesterase family.</text>
</comment>
<evidence type="ECO:0000256" key="2">
    <source>
        <dbReference type="ARBA" id="ARBA00005184"/>
    </source>
</evidence>
<keyword evidence="9 12" id="KW-0063">Aspartyl esterase</keyword>
<proteinExistence type="inferred from homology"/>
<dbReference type="FunFam" id="2.160.20.10:FF:000008">
    <property type="entry name" value="Pectinesterase"/>
    <property type="match status" value="1"/>
</dbReference>
<feature type="signal peptide" evidence="12">
    <location>
        <begin position="1"/>
        <end position="28"/>
    </location>
</feature>
<keyword evidence="15" id="KW-1185">Reference proteome</keyword>
<name>A0AAD3T2Q0_NEPGR</name>
<organism evidence="14 15">
    <name type="scientific">Nepenthes gracilis</name>
    <name type="common">Slender pitcher plant</name>
    <dbReference type="NCBI Taxonomy" id="150966"/>
    <lineage>
        <taxon>Eukaryota</taxon>
        <taxon>Viridiplantae</taxon>
        <taxon>Streptophyta</taxon>
        <taxon>Embryophyta</taxon>
        <taxon>Tracheophyta</taxon>
        <taxon>Spermatophyta</taxon>
        <taxon>Magnoliopsida</taxon>
        <taxon>eudicotyledons</taxon>
        <taxon>Gunneridae</taxon>
        <taxon>Pentapetalae</taxon>
        <taxon>Caryophyllales</taxon>
        <taxon>Nepenthaceae</taxon>
        <taxon>Nepenthes</taxon>
    </lineage>
</organism>
<keyword evidence="5" id="KW-0134">Cell wall</keyword>
<dbReference type="PANTHER" id="PTHR31321:SF87">
    <property type="entry name" value="PECTINESTERASE 63-RELATED"/>
    <property type="match status" value="1"/>
</dbReference>
<feature type="chain" id="PRO_5041783778" description="Pectinesterase" evidence="12">
    <location>
        <begin position="29"/>
        <end position="359"/>
    </location>
</feature>
<dbReference type="AlphaFoldDB" id="A0AAD3T2Q0"/>
<evidence type="ECO:0000256" key="10">
    <source>
        <dbReference type="ARBA" id="ARBA00047928"/>
    </source>
</evidence>
<comment type="caution">
    <text evidence="14">The sequence shown here is derived from an EMBL/GenBank/DDBJ whole genome shotgun (WGS) entry which is preliminary data.</text>
</comment>
<evidence type="ECO:0000259" key="13">
    <source>
        <dbReference type="Pfam" id="PF01095"/>
    </source>
</evidence>
<reference evidence="14" key="1">
    <citation type="submission" date="2023-05" db="EMBL/GenBank/DDBJ databases">
        <title>Nepenthes gracilis genome sequencing.</title>
        <authorList>
            <person name="Fukushima K."/>
        </authorList>
    </citation>
    <scope>NUCLEOTIDE SEQUENCE</scope>
    <source>
        <strain evidence="14">SING2019-196</strain>
    </source>
</reference>
<dbReference type="InterPro" id="IPR033131">
    <property type="entry name" value="Pectinesterase_Asp_AS"/>
</dbReference>
<keyword evidence="7 12" id="KW-0732">Signal</keyword>
<dbReference type="EMBL" id="BSYO01000023">
    <property type="protein sequence ID" value="GMH21697.1"/>
    <property type="molecule type" value="Genomic_DNA"/>
</dbReference>
<dbReference type="InterPro" id="IPR000070">
    <property type="entry name" value="Pectinesterase_cat"/>
</dbReference>
<dbReference type="Gene3D" id="2.160.20.10">
    <property type="entry name" value="Single-stranded right-handed beta-helix, Pectin lyase-like"/>
    <property type="match status" value="1"/>
</dbReference>
<dbReference type="EC" id="3.1.1.11" evidence="4 12"/>
<evidence type="ECO:0000256" key="3">
    <source>
        <dbReference type="ARBA" id="ARBA00008891"/>
    </source>
</evidence>
<evidence type="ECO:0000256" key="9">
    <source>
        <dbReference type="ARBA" id="ARBA00023085"/>
    </source>
</evidence>
<dbReference type="GO" id="GO:0042545">
    <property type="term" value="P:cell wall modification"/>
    <property type="evidence" value="ECO:0007669"/>
    <property type="project" value="UniProtKB-UniRule"/>
</dbReference>
<dbReference type="GO" id="GO:0030599">
    <property type="term" value="F:pectinesterase activity"/>
    <property type="evidence" value="ECO:0007669"/>
    <property type="project" value="UniProtKB-UniRule"/>
</dbReference>
<dbReference type="PROSITE" id="PS00503">
    <property type="entry name" value="PECTINESTERASE_2"/>
    <property type="match status" value="1"/>
</dbReference>
<accession>A0AAD3T2Q0</accession>
<comment type="subcellular location">
    <subcellularLocation>
        <location evidence="1">Secreted</location>
        <location evidence="1">Cell wall</location>
    </subcellularLocation>
</comment>
<evidence type="ECO:0000256" key="4">
    <source>
        <dbReference type="ARBA" id="ARBA00013229"/>
    </source>
</evidence>
<dbReference type="SUPFAM" id="SSF51126">
    <property type="entry name" value="Pectin lyase-like"/>
    <property type="match status" value="1"/>
</dbReference>
<evidence type="ECO:0000256" key="1">
    <source>
        <dbReference type="ARBA" id="ARBA00004191"/>
    </source>
</evidence>
<dbReference type="InterPro" id="IPR011050">
    <property type="entry name" value="Pectin_lyase_fold/virulence"/>
</dbReference>
<protein>
    <recommendedName>
        <fullName evidence="4 12">Pectinesterase</fullName>
        <ecNumber evidence="4 12">3.1.1.11</ecNumber>
    </recommendedName>
</protein>
<evidence type="ECO:0000256" key="12">
    <source>
        <dbReference type="RuleBase" id="RU000589"/>
    </source>
</evidence>
<feature type="domain" description="Pectinesterase catalytic" evidence="13">
    <location>
        <begin position="64"/>
        <end position="348"/>
    </location>
</feature>
<dbReference type="Pfam" id="PF01095">
    <property type="entry name" value="Pectinesterase"/>
    <property type="match status" value="1"/>
</dbReference>
<dbReference type="GO" id="GO:0045490">
    <property type="term" value="P:pectin catabolic process"/>
    <property type="evidence" value="ECO:0007669"/>
    <property type="project" value="UniProtKB-UniRule"/>
</dbReference>
<sequence length="359" mass="39457">MARNLRERAIQGIFLSCLLVGLPTISLADPNTIPADVNQVNGCERKGTLDPALVNAESSQKIIRVRKDGSGDFKTVTEAVKSVPAGNTQRIIISIGPGVYWEKITIERTKPFITLYGDPKDMPTLKFDGTAAQYGTVYSGTLSVYSNYFVAANLIIANAAPRPDGKRLGAQALALRILGEKAALYNCRLLGFQDTFNDDTGKHFFKDCYIEGTVDFVFGDGRSLYLNSELHVIPGDRVAMITAQGRQNQNDNGGYSFVHCRVTGTGQIAFLGRAWMPAPRVIFSYTTMSDVVRPEGWSDNFKPQVQKTVFYGEYQSVGPGAQANSRVKYAKALAYGQVQEYISLDFIEAAKWLLPPPRV</sequence>
<evidence type="ECO:0000256" key="6">
    <source>
        <dbReference type="ARBA" id="ARBA00022525"/>
    </source>
</evidence>